<gene>
    <name evidence="3" type="ORF">MTR67_037577</name>
</gene>
<dbReference type="Pfam" id="PF00400">
    <property type="entry name" value="WD40"/>
    <property type="match status" value="5"/>
</dbReference>
<feature type="repeat" description="WD" evidence="1">
    <location>
        <begin position="459"/>
        <end position="474"/>
    </location>
</feature>
<dbReference type="Gene3D" id="2.130.10.10">
    <property type="entry name" value="YVTN repeat-like/Quinoprotein amine dehydrogenase"/>
    <property type="match status" value="4"/>
</dbReference>
<dbReference type="PANTHER" id="PTHR45589">
    <property type="entry name" value="WD REPEAT DOMAIN 62, ISOFORM G"/>
    <property type="match status" value="1"/>
</dbReference>
<dbReference type="InterPro" id="IPR036322">
    <property type="entry name" value="WD40_repeat_dom_sf"/>
</dbReference>
<accession>A0AAF0ZM34</accession>
<evidence type="ECO:0000313" key="3">
    <source>
        <dbReference type="EMBL" id="WMV44192.1"/>
    </source>
</evidence>
<dbReference type="SUPFAM" id="SSF50978">
    <property type="entry name" value="WD40 repeat-like"/>
    <property type="match status" value="2"/>
</dbReference>
<dbReference type="InterPro" id="IPR052779">
    <property type="entry name" value="WDR62"/>
</dbReference>
<protein>
    <recommendedName>
        <fullName evidence="5">WD-repeat protein</fullName>
    </recommendedName>
</protein>
<dbReference type="PROSITE" id="PS50294">
    <property type="entry name" value="WD_REPEATS_REGION"/>
    <property type="match status" value="1"/>
</dbReference>
<feature type="repeat" description="WD" evidence="1">
    <location>
        <begin position="157"/>
        <end position="200"/>
    </location>
</feature>
<dbReference type="InterPro" id="IPR001680">
    <property type="entry name" value="WD40_rpt"/>
</dbReference>
<dbReference type="InterPro" id="IPR015943">
    <property type="entry name" value="WD40/YVTN_repeat-like_dom_sf"/>
</dbReference>
<feature type="repeat" description="WD" evidence="1">
    <location>
        <begin position="739"/>
        <end position="772"/>
    </location>
</feature>
<evidence type="ECO:0008006" key="5">
    <source>
        <dbReference type="Google" id="ProtNLM"/>
    </source>
</evidence>
<evidence type="ECO:0000256" key="2">
    <source>
        <dbReference type="SAM" id="MobiDB-lite"/>
    </source>
</evidence>
<evidence type="ECO:0000256" key="1">
    <source>
        <dbReference type="PROSITE-ProRule" id="PRU00221"/>
    </source>
</evidence>
<feature type="compositionally biased region" description="Low complexity" evidence="2">
    <location>
        <begin position="870"/>
        <end position="881"/>
    </location>
</feature>
<dbReference type="EMBL" id="CP133620">
    <property type="protein sequence ID" value="WMV44192.1"/>
    <property type="molecule type" value="Genomic_DNA"/>
</dbReference>
<reference evidence="3" key="1">
    <citation type="submission" date="2023-08" db="EMBL/GenBank/DDBJ databases">
        <title>A de novo genome assembly of Solanum verrucosum Schlechtendal, a Mexican diploid species geographically isolated from the other diploid A-genome species in potato relatives.</title>
        <authorList>
            <person name="Hosaka K."/>
        </authorList>
    </citation>
    <scope>NUCLEOTIDE SEQUENCE</scope>
    <source>
        <tissue evidence="3">Young leaves</tissue>
    </source>
</reference>
<dbReference type="SMART" id="SM00320">
    <property type="entry name" value="WD40"/>
    <property type="match status" value="11"/>
</dbReference>
<dbReference type="PROSITE" id="PS50082">
    <property type="entry name" value="WD_REPEATS_2"/>
    <property type="match status" value="3"/>
</dbReference>
<sequence>MKRIRKQKKTEIPKLMLEEIVGFTTENANGLASGVSNSKCVYIAGCVAVVYDVDSSTQSHLVVSNRLPKPLSCVAVSCDGRFIAAGECTLEDRVRSLCCFLRMLLQLSLSFQLQQYVSSACFEDTVFALTDGSMLQSGPHPAVVIWEAASLVMKYELKSHQHGVACIAFSPDGKHLASVGYPHDGYICLWDFQSQTLITKCKGCTPSSAIASVSFSSDGRFFITAGKKHLKFWKLGLSTRSRMIGRTASGAIGKQANLGHYKGCSFIAIASPMWSESSLLDHIQTGEASHVYALTDAGVLCHLNSEMTIANSVELQVEKGFGLSVSRKLVACACNNGQVKLFSANTLAYAGSLYYPETRHSKEGVADCHVMIGKNGHEQLQSLPNAIACQFSTLQKLVVIYDDRSLFIWDVQDVDKASRCSVLVSHSACIWDIKNFSCEHMHDPSKACVAKGCSGGVSFATCSADGSIRLWDLELQSSSLPLPTEDKSMSTFSAGSTHLERTGVFERDSLVSGFASTGYRSMAVSSDGMYLGAGDFLGNLHIFNLHTTDYMCIQGAHDGEILSLSFSLQSIDDPAGTCPHSHYFLASGGKDGMIHLYDVQRNFDLIGSFRDHSAPVTCVKCACSGAKIISCNADRSLVFCDVSMIDSAYKISCYNRVLPGVVYDMAVDGSTEIAVTVGQDKKINTFSIPSGKLIRSFKHIGGDPIKVSVDPSSSYLVCSDSFKILCLYDIMAGDMVAQAVGHGDVITGVIFLPDCKHLVSVSSDGCIFVWKVPGSLSLRMLRKIKENACPLSPAKFAAPATSGQIKLHVVNHHQPEGISMTPKLFQVNQRVLCREMSSPATAFKFSISRLPKWAQAKVTNLHSLMTDPNSSSSKTGKTGSTDTQRPACETVHVYEEALHNLDAAAEKAMQLFSKLANQHARIEKSREHENQLLAKAAEMLVPIANKIHATAKLAQSANTGSNGNAKMDISTNEI</sequence>
<name>A0AAF0ZM34_SOLVR</name>
<keyword evidence="1" id="KW-0853">WD repeat</keyword>
<dbReference type="PANTHER" id="PTHR45589:SF1">
    <property type="entry name" value="WD REPEAT DOMAIN 62, ISOFORM G"/>
    <property type="match status" value="1"/>
</dbReference>
<evidence type="ECO:0000313" key="4">
    <source>
        <dbReference type="Proteomes" id="UP001234989"/>
    </source>
</evidence>
<organism evidence="3 4">
    <name type="scientific">Solanum verrucosum</name>
    <dbReference type="NCBI Taxonomy" id="315347"/>
    <lineage>
        <taxon>Eukaryota</taxon>
        <taxon>Viridiplantae</taxon>
        <taxon>Streptophyta</taxon>
        <taxon>Embryophyta</taxon>
        <taxon>Tracheophyta</taxon>
        <taxon>Spermatophyta</taxon>
        <taxon>Magnoliopsida</taxon>
        <taxon>eudicotyledons</taxon>
        <taxon>Gunneridae</taxon>
        <taxon>Pentapetalae</taxon>
        <taxon>asterids</taxon>
        <taxon>lamiids</taxon>
        <taxon>Solanales</taxon>
        <taxon>Solanaceae</taxon>
        <taxon>Solanoideae</taxon>
        <taxon>Solaneae</taxon>
        <taxon>Solanum</taxon>
    </lineage>
</organism>
<keyword evidence="4" id="KW-1185">Reference proteome</keyword>
<dbReference type="Proteomes" id="UP001234989">
    <property type="component" value="Chromosome 9"/>
</dbReference>
<proteinExistence type="predicted"/>
<feature type="region of interest" description="Disordered" evidence="2">
    <location>
        <begin position="864"/>
        <end position="885"/>
    </location>
</feature>
<dbReference type="AlphaFoldDB" id="A0AAF0ZM34"/>